<keyword evidence="3" id="KW-1185">Reference proteome</keyword>
<organism evidence="2 3">
    <name type="scientific">Rhododendron griersonianum</name>
    <dbReference type="NCBI Taxonomy" id="479676"/>
    <lineage>
        <taxon>Eukaryota</taxon>
        <taxon>Viridiplantae</taxon>
        <taxon>Streptophyta</taxon>
        <taxon>Embryophyta</taxon>
        <taxon>Tracheophyta</taxon>
        <taxon>Spermatophyta</taxon>
        <taxon>Magnoliopsida</taxon>
        <taxon>eudicotyledons</taxon>
        <taxon>Gunneridae</taxon>
        <taxon>Pentapetalae</taxon>
        <taxon>asterids</taxon>
        <taxon>Ericales</taxon>
        <taxon>Ericaceae</taxon>
        <taxon>Ericoideae</taxon>
        <taxon>Rhodoreae</taxon>
        <taxon>Rhododendron</taxon>
    </lineage>
</organism>
<accession>A0AAV6LHF6</accession>
<comment type="caution">
    <text evidence="2">The sequence shown here is derived from an EMBL/GenBank/DDBJ whole genome shotgun (WGS) entry which is preliminary data.</text>
</comment>
<sequence length="73" mass="7841">MCHGSGKTGPRSYRGTGTAMSSTVEHTTTLADQTAINVARQRTTIVMFMVEAWWPQPAVVSRDGKPVTGFALS</sequence>
<protein>
    <submittedName>
        <fullName evidence="2">Uncharacterized protein</fullName>
    </submittedName>
</protein>
<dbReference type="EMBL" id="JACTNZ010000001">
    <property type="protein sequence ID" value="KAG5563733.1"/>
    <property type="molecule type" value="Genomic_DNA"/>
</dbReference>
<dbReference type="Proteomes" id="UP000823749">
    <property type="component" value="Chromosome 1"/>
</dbReference>
<proteinExistence type="predicted"/>
<evidence type="ECO:0000256" key="1">
    <source>
        <dbReference type="SAM" id="MobiDB-lite"/>
    </source>
</evidence>
<reference evidence="2" key="1">
    <citation type="submission" date="2020-08" db="EMBL/GenBank/DDBJ databases">
        <title>Plant Genome Project.</title>
        <authorList>
            <person name="Zhang R.-G."/>
        </authorList>
    </citation>
    <scope>NUCLEOTIDE SEQUENCE</scope>
    <source>
        <strain evidence="2">WSP0</strain>
        <tissue evidence="2">Leaf</tissue>
    </source>
</reference>
<gene>
    <name evidence="2" type="ORF">RHGRI_000064</name>
</gene>
<evidence type="ECO:0000313" key="2">
    <source>
        <dbReference type="EMBL" id="KAG5563733.1"/>
    </source>
</evidence>
<dbReference type="AlphaFoldDB" id="A0AAV6LHF6"/>
<name>A0AAV6LHF6_9ERIC</name>
<evidence type="ECO:0000313" key="3">
    <source>
        <dbReference type="Proteomes" id="UP000823749"/>
    </source>
</evidence>
<feature type="region of interest" description="Disordered" evidence="1">
    <location>
        <begin position="1"/>
        <end position="26"/>
    </location>
</feature>